<evidence type="ECO:0000313" key="2">
    <source>
        <dbReference type="EMBL" id="KAH0958474.1"/>
    </source>
</evidence>
<accession>A0A9P8SDZ9</accession>
<evidence type="ECO:0000256" key="1">
    <source>
        <dbReference type="SAM" id="MobiDB-lite"/>
    </source>
</evidence>
<protein>
    <submittedName>
        <fullName evidence="2">Peptidase S28</fullName>
    </submittedName>
</protein>
<feature type="region of interest" description="Disordered" evidence="1">
    <location>
        <begin position="18"/>
        <end position="41"/>
    </location>
</feature>
<proteinExistence type="predicted"/>
<gene>
    <name evidence="2" type="ORF">HRG_10161</name>
</gene>
<name>A0A9P8SDZ9_9HYPO</name>
<sequence length="591" mass="67754">MSELPREIEKLQRLLKKARREKEEAKAREEEAKTREEEAKVREEEAKKTTLEEYLYNCHFHLYTKLGFADKSKFDGLATRVDNKYYPKWLRPWNTFASYQRHQHFDEIRRVCGATVSYDPAGNENAVEYFEKIAVEVPVREILAPVWDQEGSHGEHRITMLRFSHNVRDFTQPSDSRIGDDDPNEERQERRRPAGTTMRIASTREFQPPPVKPDGGGIRTHLDGDESMAFVYDFKAAHKFAAAYLKATLAKEKLFSEVIARYNSNKYKSNAKLQEQEREETRIAMALTQVFDYMVWQYCTQACLLSLKRGWDLDANCPNVPSHRTAEGGIRHPIDAGEFTRLVGERLRRNPYRNCKALDGQGKVGATGVLFKLELAPYGYTFVGKGTLSDHLYRLEHESRIYAHLDKLQGEVVPVHFDIVRLARGYVLPGGARVVHMMLMSWGGEVAVEVGVPDLAAEVRRSSQAVWAEGVDHGDEREPNLLWNDERRRVMLVDFDRANLLPAPKHKQLFHLSRDKRKRQRDGLELVAGNVACYEIICKWWNSLSYLFRSCCLKPYCSELAGREVPAKQTTATTQNFPSSGLAHTMNGAGV</sequence>
<dbReference type="Proteomes" id="UP000824596">
    <property type="component" value="Unassembled WGS sequence"/>
</dbReference>
<dbReference type="SUPFAM" id="SSF56112">
    <property type="entry name" value="Protein kinase-like (PK-like)"/>
    <property type="match status" value="1"/>
</dbReference>
<dbReference type="RefSeq" id="XP_044715987.1">
    <property type="nucleotide sequence ID" value="XM_044868632.1"/>
</dbReference>
<dbReference type="OrthoDB" id="4922377at2759"/>
<comment type="caution">
    <text evidence="2">The sequence shown here is derived from an EMBL/GenBank/DDBJ whole genome shotgun (WGS) entry which is preliminary data.</text>
</comment>
<feature type="compositionally biased region" description="Basic and acidic residues" evidence="1">
    <location>
        <begin position="177"/>
        <end position="192"/>
    </location>
</feature>
<dbReference type="InterPro" id="IPR011009">
    <property type="entry name" value="Kinase-like_dom_sf"/>
</dbReference>
<dbReference type="EMBL" id="JAIZPD010000015">
    <property type="protein sequence ID" value="KAH0958474.1"/>
    <property type="molecule type" value="Genomic_DNA"/>
</dbReference>
<dbReference type="AlphaFoldDB" id="A0A9P8SDZ9"/>
<keyword evidence="3" id="KW-1185">Reference proteome</keyword>
<evidence type="ECO:0000313" key="3">
    <source>
        <dbReference type="Proteomes" id="UP000824596"/>
    </source>
</evidence>
<feature type="region of interest" description="Disordered" evidence="1">
    <location>
        <begin position="170"/>
        <end position="198"/>
    </location>
</feature>
<reference evidence="2" key="1">
    <citation type="submission" date="2021-09" db="EMBL/GenBank/DDBJ databases">
        <title>A high-quality genome of the endoparasitic fungus Hirsutella rhossiliensis with a comparison of Hirsutella genomes reveals transposable elements contributing to genome size variation.</title>
        <authorList>
            <person name="Lin R."/>
            <person name="Jiao Y."/>
            <person name="Sun X."/>
            <person name="Ling J."/>
            <person name="Xie B."/>
            <person name="Cheng X."/>
        </authorList>
    </citation>
    <scope>NUCLEOTIDE SEQUENCE</scope>
    <source>
        <strain evidence="2">HR02</strain>
    </source>
</reference>
<feature type="compositionally biased region" description="Basic and acidic residues" evidence="1">
    <location>
        <begin position="20"/>
        <end position="41"/>
    </location>
</feature>
<dbReference type="GeneID" id="68359290"/>
<organism evidence="2 3">
    <name type="scientific">Hirsutella rhossiliensis</name>
    <dbReference type="NCBI Taxonomy" id="111463"/>
    <lineage>
        <taxon>Eukaryota</taxon>
        <taxon>Fungi</taxon>
        <taxon>Dikarya</taxon>
        <taxon>Ascomycota</taxon>
        <taxon>Pezizomycotina</taxon>
        <taxon>Sordariomycetes</taxon>
        <taxon>Hypocreomycetidae</taxon>
        <taxon>Hypocreales</taxon>
        <taxon>Ophiocordycipitaceae</taxon>
        <taxon>Hirsutella</taxon>
    </lineage>
</organism>